<dbReference type="Proteomes" id="UP000244069">
    <property type="component" value="Unassembled WGS sequence"/>
</dbReference>
<keyword evidence="3" id="KW-1185">Reference proteome</keyword>
<evidence type="ECO:0000259" key="1">
    <source>
        <dbReference type="Pfam" id="PF06568"/>
    </source>
</evidence>
<dbReference type="Pfam" id="PF06568">
    <property type="entry name" value="YjiS-like"/>
    <property type="match status" value="1"/>
</dbReference>
<comment type="caution">
    <text evidence="2">The sequence shown here is derived from an EMBL/GenBank/DDBJ whole genome shotgun (WGS) entry which is preliminary data.</text>
</comment>
<name>A0A2T6AUD4_9RHOB</name>
<evidence type="ECO:0000313" key="2">
    <source>
        <dbReference type="EMBL" id="PTX47432.1"/>
    </source>
</evidence>
<organism evidence="2 3">
    <name type="scientific">Allosediminivita pacifica</name>
    <dbReference type="NCBI Taxonomy" id="1267769"/>
    <lineage>
        <taxon>Bacteria</taxon>
        <taxon>Pseudomonadati</taxon>
        <taxon>Pseudomonadota</taxon>
        <taxon>Alphaproteobacteria</taxon>
        <taxon>Rhodobacterales</taxon>
        <taxon>Paracoccaceae</taxon>
        <taxon>Allosediminivita</taxon>
    </lineage>
</organism>
<evidence type="ECO:0000313" key="3">
    <source>
        <dbReference type="Proteomes" id="UP000244069"/>
    </source>
</evidence>
<feature type="domain" description="YjiS-like" evidence="1">
    <location>
        <begin position="28"/>
        <end position="64"/>
    </location>
</feature>
<reference evidence="2 3" key="1">
    <citation type="submission" date="2018-04" db="EMBL/GenBank/DDBJ databases">
        <title>Genomic Encyclopedia of Archaeal and Bacterial Type Strains, Phase II (KMG-II): from individual species to whole genera.</title>
        <authorList>
            <person name="Goeker M."/>
        </authorList>
    </citation>
    <scope>NUCLEOTIDE SEQUENCE [LARGE SCALE GENOMIC DNA]</scope>
    <source>
        <strain evidence="2 3">DSM 29329</strain>
    </source>
</reference>
<dbReference type="OrthoDB" id="7679123at2"/>
<accession>A0A2T6AUD4</accession>
<dbReference type="RefSeq" id="WP_158274041.1">
    <property type="nucleotide sequence ID" value="NZ_BMEZ01000014.1"/>
</dbReference>
<dbReference type="AlphaFoldDB" id="A0A2T6AUD4"/>
<gene>
    <name evidence="2" type="ORF">C8N44_11256</name>
</gene>
<dbReference type="InterPro" id="IPR009506">
    <property type="entry name" value="YjiS-like"/>
</dbReference>
<dbReference type="EMBL" id="QBKN01000012">
    <property type="protein sequence ID" value="PTX47432.1"/>
    <property type="molecule type" value="Genomic_DNA"/>
</dbReference>
<protein>
    <submittedName>
        <fullName evidence="2">Uncharacterized protein YjiS (DUF1127 family)</fullName>
    </submittedName>
</protein>
<sequence>MVNINTSGGMSAFGPRRRRGLRTGLSALWNALRDLHRHNRDCRKLETLPDYLLDDVGLTRADLRRRPDLPFE</sequence>
<proteinExistence type="predicted"/>